<evidence type="ECO:0008006" key="3">
    <source>
        <dbReference type="Google" id="ProtNLM"/>
    </source>
</evidence>
<dbReference type="Proteomes" id="UP001595632">
    <property type="component" value="Unassembled WGS sequence"/>
</dbReference>
<dbReference type="SUPFAM" id="SSF47226">
    <property type="entry name" value="Histidine-containing phosphotransfer domain, HPT domain"/>
    <property type="match status" value="1"/>
</dbReference>
<accession>A0ABV7GR25</accession>
<organism evidence="1 2">
    <name type="scientific">Psychromarinibacter halotolerans</name>
    <dbReference type="NCBI Taxonomy" id="1775175"/>
    <lineage>
        <taxon>Bacteria</taxon>
        <taxon>Pseudomonadati</taxon>
        <taxon>Pseudomonadota</taxon>
        <taxon>Alphaproteobacteria</taxon>
        <taxon>Rhodobacterales</taxon>
        <taxon>Paracoccaceae</taxon>
        <taxon>Psychromarinibacter</taxon>
    </lineage>
</organism>
<dbReference type="InterPro" id="IPR036641">
    <property type="entry name" value="HPT_dom_sf"/>
</dbReference>
<gene>
    <name evidence="1" type="ORF">ACFOGP_02475</name>
</gene>
<dbReference type="EMBL" id="JBHRTB010000010">
    <property type="protein sequence ID" value="MFC3141552.1"/>
    <property type="molecule type" value="Genomic_DNA"/>
</dbReference>
<protein>
    <recommendedName>
        <fullName evidence="3">DUF503 family protein</fullName>
    </recommendedName>
</protein>
<keyword evidence="2" id="KW-1185">Reference proteome</keyword>
<name>A0ABV7GR25_9RHOB</name>
<evidence type="ECO:0000313" key="1">
    <source>
        <dbReference type="EMBL" id="MFC3141552.1"/>
    </source>
</evidence>
<proteinExistence type="predicted"/>
<evidence type="ECO:0000313" key="2">
    <source>
        <dbReference type="Proteomes" id="UP001595632"/>
    </source>
</evidence>
<comment type="caution">
    <text evidence="1">The sequence shown here is derived from an EMBL/GenBank/DDBJ whole genome shotgun (WGS) entry which is preliminary data.</text>
</comment>
<dbReference type="RefSeq" id="WP_275632189.1">
    <property type="nucleotide sequence ID" value="NZ_JARGYD010000002.1"/>
</dbReference>
<sequence>MEDLALLLQEARVAWEMGDRRALRMRALALQGTADRLGMPQVRTVAGDVIALCSAGDEAALAAIVERLQRLGEGSLCAVWDAQVPVV</sequence>
<reference evidence="2" key="1">
    <citation type="journal article" date="2019" name="Int. J. Syst. Evol. Microbiol.">
        <title>The Global Catalogue of Microorganisms (GCM) 10K type strain sequencing project: providing services to taxonomists for standard genome sequencing and annotation.</title>
        <authorList>
            <consortium name="The Broad Institute Genomics Platform"/>
            <consortium name="The Broad Institute Genome Sequencing Center for Infectious Disease"/>
            <person name="Wu L."/>
            <person name="Ma J."/>
        </authorList>
    </citation>
    <scope>NUCLEOTIDE SEQUENCE [LARGE SCALE GENOMIC DNA]</scope>
    <source>
        <strain evidence="2">KCTC 52366</strain>
    </source>
</reference>